<protein>
    <recommendedName>
        <fullName evidence="4">Sugar transporter</fullName>
    </recommendedName>
</protein>
<keyword evidence="1" id="KW-0472">Membrane</keyword>
<keyword evidence="3" id="KW-1185">Reference proteome</keyword>
<feature type="transmembrane region" description="Helical" evidence="1">
    <location>
        <begin position="115"/>
        <end position="132"/>
    </location>
</feature>
<name>A0ABV9P793_9FLAO</name>
<keyword evidence="1" id="KW-1133">Transmembrane helix</keyword>
<feature type="transmembrane region" description="Helical" evidence="1">
    <location>
        <begin position="85"/>
        <end position="103"/>
    </location>
</feature>
<evidence type="ECO:0008006" key="4">
    <source>
        <dbReference type="Google" id="ProtNLM"/>
    </source>
</evidence>
<accession>A0ABV9P793</accession>
<sequence>MTTTNQPSKSFWIISILALIWNLMGVNQYILMAYKSEGVREHLTPERLALIDATPTWATAAFAIAVFAGAFGCIALLMRKKIANPLFILSFLAIVVQQIDAFMRFEISDFNTMELSMTIMIPLFGLFLIWYSKSAIIKGWLK</sequence>
<proteinExistence type="predicted"/>
<feature type="transmembrane region" description="Helical" evidence="1">
    <location>
        <begin position="12"/>
        <end position="34"/>
    </location>
</feature>
<dbReference type="RefSeq" id="WP_379742343.1">
    <property type="nucleotide sequence ID" value="NZ_JBHSGW010000026.1"/>
</dbReference>
<feature type="transmembrane region" description="Helical" evidence="1">
    <location>
        <begin position="54"/>
        <end position="78"/>
    </location>
</feature>
<evidence type="ECO:0000313" key="2">
    <source>
        <dbReference type="EMBL" id="MFC4740615.1"/>
    </source>
</evidence>
<keyword evidence="1" id="KW-0812">Transmembrane</keyword>
<evidence type="ECO:0000313" key="3">
    <source>
        <dbReference type="Proteomes" id="UP001595885"/>
    </source>
</evidence>
<dbReference type="EMBL" id="JBHSGW010000026">
    <property type="protein sequence ID" value="MFC4740615.1"/>
    <property type="molecule type" value="Genomic_DNA"/>
</dbReference>
<evidence type="ECO:0000256" key="1">
    <source>
        <dbReference type="SAM" id="Phobius"/>
    </source>
</evidence>
<organism evidence="2 3">
    <name type="scientific">Flavobacterium ponti</name>
    <dbReference type="NCBI Taxonomy" id="665133"/>
    <lineage>
        <taxon>Bacteria</taxon>
        <taxon>Pseudomonadati</taxon>
        <taxon>Bacteroidota</taxon>
        <taxon>Flavobacteriia</taxon>
        <taxon>Flavobacteriales</taxon>
        <taxon>Flavobacteriaceae</taxon>
        <taxon>Flavobacterium</taxon>
    </lineage>
</organism>
<dbReference type="Proteomes" id="UP001595885">
    <property type="component" value="Unassembled WGS sequence"/>
</dbReference>
<comment type="caution">
    <text evidence="2">The sequence shown here is derived from an EMBL/GenBank/DDBJ whole genome shotgun (WGS) entry which is preliminary data.</text>
</comment>
<reference evidence="3" key="1">
    <citation type="journal article" date="2019" name="Int. J. Syst. Evol. Microbiol.">
        <title>The Global Catalogue of Microorganisms (GCM) 10K type strain sequencing project: providing services to taxonomists for standard genome sequencing and annotation.</title>
        <authorList>
            <consortium name="The Broad Institute Genomics Platform"/>
            <consortium name="The Broad Institute Genome Sequencing Center for Infectious Disease"/>
            <person name="Wu L."/>
            <person name="Ma J."/>
        </authorList>
    </citation>
    <scope>NUCLEOTIDE SEQUENCE [LARGE SCALE GENOMIC DNA]</scope>
    <source>
        <strain evidence="3">CCUG 50349</strain>
    </source>
</reference>
<gene>
    <name evidence="2" type="ORF">ACFO3U_11490</name>
</gene>